<reference evidence="10 14" key="1">
    <citation type="journal article" date="2005" name="Appl. Environ. Microbiol.">
        <title>Intestinal bacterial communities that produce active estrogen-like compounds enterodiol and enterolactone in humans.</title>
        <authorList>
            <person name="Clavel T."/>
            <person name="Henderson G."/>
            <person name="Alpert C.A."/>
            <person name="Philippe C."/>
            <person name="Rigottier-Gois L."/>
            <person name="Dore J."/>
            <person name="Blaut M."/>
        </authorList>
    </citation>
    <scope>NUCLEOTIDE SEQUENCE [LARGE SCALE GENOMIC DNA]</scope>
    <source>
        <strain evidence="10 14">SECO-MT75m2</strain>
    </source>
</reference>
<gene>
    <name evidence="9" type="ORF">C1853_01960</name>
    <name evidence="8" type="ORF">C1871_13890</name>
    <name evidence="7" type="ORF">C1872_12510</name>
    <name evidence="10" type="ORF">FIC87_04630</name>
    <name evidence="6" type="ORF">GO726_03120</name>
</gene>
<dbReference type="PANTHER" id="PTHR30346:SF28">
    <property type="entry name" value="HTH-TYPE TRANSCRIPTIONAL REGULATOR CYNR"/>
    <property type="match status" value="1"/>
</dbReference>
<dbReference type="Proteomes" id="UP000253857">
    <property type="component" value="Unassembled WGS sequence"/>
</dbReference>
<dbReference type="AlphaFoldDB" id="A0A369MNW8"/>
<dbReference type="InterPro" id="IPR036390">
    <property type="entry name" value="WH_DNA-bd_sf"/>
</dbReference>
<dbReference type="RefSeq" id="WP_009305780.1">
    <property type="nucleotide sequence ID" value="NZ_JAHOLL010000001.1"/>
</dbReference>
<evidence type="ECO:0000313" key="7">
    <source>
        <dbReference type="EMBL" id="RDB76742.1"/>
    </source>
</evidence>
<reference evidence="11 12" key="2">
    <citation type="journal article" date="2018" name="Elife">
        <title>Discovery and characterization of a prevalent human gut bacterial enzyme sufficient for the inactivation of a family of plant toxins.</title>
        <authorList>
            <person name="Koppel N."/>
            <person name="Bisanz J.E."/>
            <person name="Pandelia M.E."/>
            <person name="Turnbaugh P.J."/>
            <person name="Balskus E.P."/>
        </authorList>
    </citation>
    <scope>NUCLEOTIDE SEQUENCE [LARGE SCALE GENOMIC DNA]</scope>
    <source>
        <strain evidence="9 13">16A</strain>
        <strain evidence="8 12">FAA1-1-60AUCSF</strain>
        <strain evidence="7 11">MR1 #12</strain>
    </source>
</reference>
<evidence type="ECO:0000313" key="13">
    <source>
        <dbReference type="Proteomes" id="UP000253915"/>
    </source>
</evidence>
<dbReference type="EMBL" id="PPUQ01000002">
    <property type="protein sequence ID" value="RDC40886.1"/>
    <property type="molecule type" value="Genomic_DNA"/>
</dbReference>
<dbReference type="Proteomes" id="UP000253752">
    <property type="component" value="Unassembled WGS sequence"/>
</dbReference>
<dbReference type="EMBL" id="VEVP01000007">
    <property type="protein sequence ID" value="TNU92923.1"/>
    <property type="molecule type" value="Genomic_DNA"/>
</dbReference>
<dbReference type="EMBL" id="PPTY01000038">
    <property type="protein sequence ID" value="RDB82308.1"/>
    <property type="molecule type" value="Genomic_DNA"/>
</dbReference>
<name>A0A369MNW8_EGGLN</name>
<dbReference type="Proteomes" id="UP000312594">
    <property type="component" value="Unassembled WGS sequence"/>
</dbReference>
<evidence type="ECO:0000256" key="4">
    <source>
        <dbReference type="ARBA" id="ARBA00023163"/>
    </source>
</evidence>
<evidence type="ECO:0000256" key="1">
    <source>
        <dbReference type="ARBA" id="ARBA00009437"/>
    </source>
</evidence>
<dbReference type="GO" id="GO:0032993">
    <property type="term" value="C:protein-DNA complex"/>
    <property type="evidence" value="ECO:0007669"/>
    <property type="project" value="TreeGrafter"/>
</dbReference>
<dbReference type="Gene3D" id="1.10.10.10">
    <property type="entry name" value="Winged helix-like DNA-binding domain superfamily/Winged helix DNA-binding domain"/>
    <property type="match status" value="1"/>
</dbReference>
<dbReference type="EMBL" id="WPOM01000004">
    <property type="protein sequence ID" value="MVN32167.1"/>
    <property type="molecule type" value="Genomic_DNA"/>
</dbReference>
<evidence type="ECO:0000256" key="2">
    <source>
        <dbReference type="ARBA" id="ARBA00023015"/>
    </source>
</evidence>
<evidence type="ECO:0000313" key="12">
    <source>
        <dbReference type="Proteomes" id="UP000253857"/>
    </source>
</evidence>
<dbReference type="GO" id="GO:0003700">
    <property type="term" value="F:DNA-binding transcription factor activity"/>
    <property type="evidence" value="ECO:0007669"/>
    <property type="project" value="InterPro"/>
</dbReference>
<dbReference type="Proteomes" id="UP000436429">
    <property type="component" value="Unassembled WGS sequence"/>
</dbReference>
<dbReference type="PROSITE" id="PS50931">
    <property type="entry name" value="HTH_LYSR"/>
    <property type="match status" value="1"/>
</dbReference>
<dbReference type="InterPro" id="IPR000847">
    <property type="entry name" value="LysR_HTH_N"/>
</dbReference>
<evidence type="ECO:0000259" key="5">
    <source>
        <dbReference type="PROSITE" id="PS50931"/>
    </source>
</evidence>
<dbReference type="PANTHER" id="PTHR30346">
    <property type="entry name" value="TRANSCRIPTIONAL DUAL REGULATOR HCAR-RELATED"/>
    <property type="match status" value="1"/>
</dbReference>
<organism evidence="7 11">
    <name type="scientific">Eggerthella lenta</name>
    <name type="common">Eubacterium lentum</name>
    <dbReference type="NCBI Taxonomy" id="84112"/>
    <lineage>
        <taxon>Bacteria</taxon>
        <taxon>Bacillati</taxon>
        <taxon>Actinomycetota</taxon>
        <taxon>Coriobacteriia</taxon>
        <taxon>Eggerthellales</taxon>
        <taxon>Eggerthellaceae</taxon>
        <taxon>Eggerthella</taxon>
    </lineage>
</organism>
<keyword evidence="3" id="KW-0238">DNA-binding</keyword>
<feature type="domain" description="HTH lysR-type" evidence="5">
    <location>
        <begin position="1"/>
        <end position="58"/>
    </location>
</feature>
<dbReference type="Proteomes" id="UP000253915">
    <property type="component" value="Unassembled WGS sequence"/>
</dbReference>
<keyword evidence="2" id="KW-0805">Transcription regulation</keyword>
<evidence type="ECO:0000256" key="3">
    <source>
        <dbReference type="ARBA" id="ARBA00023125"/>
    </source>
</evidence>
<dbReference type="InterPro" id="IPR036388">
    <property type="entry name" value="WH-like_DNA-bd_sf"/>
</dbReference>
<evidence type="ECO:0000313" key="14">
    <source>
        <dbReference type="Proteomes" id="UP000312594"/>
    </source>
</evidence>
<accession>A0A369MNW8</accession>
<evidence type="ECO:0000313" key="8">
    <source>
        <dbReference type="EMBL" id="RDB82308.1"/>
    </source>
</evidence>
<evidence type="ECO:0000313" key="10">
    <source>
        <dbReference type="EMBL" id="TNU92923.1"/>
    </source>
</evidence>
<dbReference type="Pfam" id="PF00126">
    <property type="entry name" value="HTH_1"/>
    <property type="match status" value="1"/>
</dbReference>
<evidence type="ECO:0000313" key="9">
    <source>
        <dbReference type="EMBL" id="RDC40886.1"/>
    </source>
</evidence>
<dbReference type="InterPro" id="IPR005119">
    <property type="entry name" value="LysR_subst-bd"/>
</dbReference>
<dbReference type="SUPFAM" id="SSF53850">
    <property type="entry name" value="Periplasmic binding protein-like II"/>
    <property type="match status" value="1"/>
</dbReference>
<evidence type="ECO:0000313" key="6">
    <source>
        <dbReference type="EMBL" id="MVN32167.1"/>
    </source>
</evidence>
<dbReference type="GO" id="GO:0003677">
    <property type="term" value="F:DNA binding"/>
    <property type="evidence" value="ECO:0007669"/>
    <property type="project" value="UniProtKB-KW"/>
</dbReference>
<dbReference type="EMBL" id="PPTX01000021">
    <property type="protein sequence ID" value="RDB76742.1"/>
    <property type="molecule type" value="Genomic_DNA"/>
</dbReference>
<protein>
    <submittedName>
        <fullName evidence="7">LysR family transcriptional regulator</fullName>
    </submittedName>
</protein>
<reference evidence="6 15" key="4">
    <citation type="submission" date="2019-11" db="EMBL/GenBank/DDBJ databases">
        <title>Whole genome shotgun sequencing (WGS) data from Adlercreutzia equolifaciens ResAG-91, Eggerthella lenta MRI-F36, MRI-F37, MRI-F40, ResAG-49, ResAG-88, ResAG-121, ResAG-145, and Gordonibacter sp. ResAG-5, ResAG-26, ResAG-43, ResAG-50, ResAG-59.</title>
        <authorList>
            <person name="Stoll D.A."/>
            <person name="Danylec N."/>
            <person name="Franz C.M.A.P."/>
            <person name="Huch M."/>
        </authorList>
    </citation>
    <scope>NUCLEOTIDE SEQUENCE [LARGE SCALE GENOMIC DNA]</scope>
    <source>
        <strain evidence="6 15">ResAG-88</strain>
    </source>
</reference>
<evidence type="ECO:0000313" key="15">
    <source>
        <dbReference type="Proteomes" id="UP000436429"/>
    </source>
</evidence>
<dbReference type="FunFam" id="1.10.10.10:FF:000001">
    <property type="entry name" value="LysR family transcriptional regulator"/>
    <property type="match status" value="1"/>
</dbReference>
<proteinExistence type="inferred from homology"/>
<evidence type="ECO:0000313" key="11">
    <source>
        <dbReference type="Proteomes" id="UP000253752"/>
    </source>
</evidence>
<dbReference type="Pfam" id="PF03466">
    <property type="entry name" value="LysR_substrate"/>
    <property type="match status" value="1"/>
</dbReference>
<dbReference type="Gene3D" id="3.40.190.290">
    <property type="match status" value="1"/>
</dbReference>
<dbReference type="SUPFAM" id="SSF46785">
    <property type="entry name" value="Winged helix' DNA-binding domain"/>
    <property type="match status" value="1"/>
</dbReference>
<comment type="similarity">
    <text evidence="1">Belongs to the LysR transcriptional regulatory family.</text>
</comment>
<sequence length="320" mass="34965">MNIKQVRYFVAVFQSGSLSAAAKEQYVTVQAVSKAIADLERELKNELFVRESRGVHPTLFGKAFYVKAEPVLRSFDELEAFAHRRRSAESPLLRLGLCASPLYGYEQACASIASFVYKNSGIETSIRLEAGLRGFGALQAGHLDALIVVGACRHPDMDCLNLGKVMLGVIMSYRHPLAQHQTVSLDDIKPYPVSISEDFDRFNDSVAEFYRERGIDILVSATTAAQFERYLTRENGLALTVGVPALGQFNPLTELKPMAAKDSVSVPICLVSLKGRKAPAYAGFERWMTNELAVKGGDPVRRFVSTTASTPACSEAGTGC</sequence>
<keyword evidence="4" id="KW-0804">Transcription</keyword>
<reference evidence="10" key="3">
    <citation type="submission" date="2019-06" db="EMBL/GenBank/DDBJ databases">
        <authorList>
            <person name="Bisanz J.E."/>
            <person name="Turnbaugh P.J."/>
        </authorList>
    </citation>
    <scope>NUCLEOTIDE SEQUENCE</scope>
    <source>
        <strain evidence="10">SECO-MT75m2</strain>
    </source>
</reference>
<comment type="caution">
    <text evidence="7">The sequence shown here is derived from an EMBL/GenBank/DDBJ whole genome shotgun (WGS) entry which is preliminary data.</text>
</comment>